<keyword evidence="5 6" id="KW-0472">Membrane</keyword>
<reference evidence="7" key="1">
    <citation type="submission" date="2023-08" db="EMBL/GenBank/DDBJ databases">
        <authorList>
            <person name="Alioto T."/>
            <person name="Alioto T."/>
            <person name="Gomez Garrido J."/>
        </authorList>
    </citation>
    <scope>NUCLEOTIDE SEQUENCE</scope>
</reference>
<protein>
    <submittedName>
        <fullName evidence="7">Dispanin family</fullName>
    </submittedName>
</protein>
<dbReference type="PANTHER" id="PTHR14948:SF18">
    <property type="entry name" value="PROLINE RICH TRANSMEMBRANE PROTEIN 1B"/>
    <property type="match status" value="1"/>
</dbReference>
<dbReference type="InterPro" id="IPR007593">
    <property type="entry name" value="CD225/Dispanin_fam"/>
</dbReference>
<evidence type="ECO:0000256" key="3">
    <source>
        <dbReference type="ARBA" id="ARBA00022692"/>
    </source>
</evidence>
<keyword evidence="3 6" id="KW-0812">Transmembrane</keyword>
<evidence type="ECO:0000256" key="2">
    <source>
        <dbReference type="ARBA" id="ARBA00006843"/>
    </source>
</evidence>
<proteinExistence type="inferred from homology"/>
<evidence type="ECO:0000256" key="5">
    <source>
        <dbReference type="ARBA" id="ARBA00023136"/>
    </source>
</evidence>
<evidence type="ECO:0000256" key="1">
    <source>
        <dbReference type="ARBA" id="ARBA00004370"/>
    </source>
</evidence>
<name>A0AA36AM27_OCTVU</name>
<sequence length="134" mass="15221">MYLLWNLLHRLYHRLVCNRSQHMKMLQVNLKSNHHGLQWNSSQRVKIIGVEQEKPDPVPNLMWASIIVTVCCNLPFGIIAIMYSSQANEYAAGGNTAAALKSNSKARVYIKIAIFLGIVSYVVTYVIVRVRIHA</sequence>
<dbReference type="AlphaFoldDB" id="A0AA36AM27"/>
<dbReference type="InterPro" id="IPR051423">
    <property type="entry name" value="CD225/Dispanin"/>
</dbReference>
<gene>
    <name evidence="7" type="ORF">OCTVUL_1B008230</name>
</gene>
<dbReference type="PANTHER" id="PTHR14948">
    <property type="entry name" value="NG5"/>
    <property type="match status" value="1"/>
</dbReference>
<evidence type="ECO:0000313" key="7">
    <source>
        <dbReference type="EMBL" id="CAI9718705.1"/>
    </source>
</evidence>
<keyword evidence="8" id="KW-1185">Reference proteome</keyword>
<organism evidence="7 8">
    <name type="scientific">Octopus vulgaris</name>
    <name type="common">Common octopus</name>
    <dbReference type="NCBI Taxonomy" id="6645"/>
    <lineage>
        <taxon>Eukaryota</taxon>
        <taxon>Metazoa</taxon>
        <taxon>Spiralia</taxon>
        <taxon>Lophotrochozoa</taxon>
        <taxon>Mollusca</taxon>
        <taxon>Cephalopoda</taxon>
        <taxon>Coleoidea</taxon>
        <taxon>Octopodiformes</taxon>
        <taxon>Octopoda</taxon>
        <taxon>Incirrata</taxon>
        <taxon>Octopodidae</taxon>
        <taxon>Octopus</taxon>
    </lineage>
</organism>
<dbReference type="Proteomes" id="UP001162480">
    <property type="component" value="Chromosome 2"/>
</dbReference>
<feature type="transmembrane region" description="Helical" evidence="6">
    <location>
        <begin position="61"/>
        <end position="83"/>
    </location>
</feature>
<dbReference type="GO" id="GO:0016020">
    <property type="term" value="C:membrane"/>
    <property type="evidence" value="ECO:0007669"/>
    <property type="project" value="UniProtKB-SubCell"/>
</dbReference>
<evidence type="ECO:0000256" key="6">
    <source>
        <dbReference type="SAM" id="Phobius"/>
    </source>
</evidence>
<comment type="similarity">
    <text evidence="2">Belongs to the CD225/Dispanin family.</text>
</comment>
<dbReference type="Pfam" id="PF04505">
    <property type="entry name" value="CD225"/>
    <property type="match status" value="1"/>
</dbReference>
<comment type="subcellular location">
    <subcellularLocation>
        <location evidence="1">Membrane</location>
    </subcellularLocation>
</comment>
<evidence type="ECO:0000313" key="8">
    <source>
        <dbReference type="Proteomes" id="UP001162480"/>
    </source>
</evidence>
<feature type="transmembrane region" description="Helical" evidence="6">
    <location>
        <begin position="108"/>
        <end position="128"/>
    </location>
</feature>
<keyword evidence="4 6" id="KW-1133">Transmembrane helix</keyword>
<evidence type="ECO:0000256" key="4">
    <source>
        <dbReference type="ARBA" id="ARBA00022989"/>
    </source>
</evidence>
<accession>A0AA36AM27</accession>
<dbReference type="EMBL" id="OX597815">
    <property type="protein sequence ID" value="CAI9718705.1"/>
    <property type="molecule type" value="Genomic_DNA"/>
</dbReference>